<evidence type="ECO:0000256" key="4">
    <source>
        <dbReference type="ARBA" id="ARBA00022679"/>
    </source>
</evidence>
<dbReference type="SMART" id="SM00823">
    <property type="entry name" value="PKS_PP"/>
    <property type="match status" value="2"/>
</dbReference>
<dbReference type="AlphaFoldDB" id="A0A1C0TQI6"/>
<evidence type="ECO:0000313" key="7">
    <source>
        <dbReference type="EMBL" id="OCQ21028.1"/>
    </source>
</evidence>
<proteinExistence type="predicted"/>
<evidence type="ECO:0000256" key="1">
    <source>
        <dbReference type="ARBA" id="ARBA00005194"/>
    </source>
</evidence>
<dbReference type="GO" id="GO:0031177">
    <property type="term" value="F:phosphopantetheine binding"/>
    <property type="evidence" value="ECO:0007669"/>
    <property type="project" value="InterPro"/>
</dbReference>
<sequence>MNYEDIAIIGMSGRFPEAENLQQFWQNLANARDSIRDLPATRITELEHIKSTRGTRFVKNGYLNWMAEFEPGYFDISAEEAKYIDPQQRMSLELIEEAIQDAGYDASELRQQSVGIFMAHSSNTYRELLENHPLGVVNGLDSAMAGRVAYTFDFDGPTMTIDTACSSSLVALHTACLNLMTEQCQVAVVGGCQIFVRPATWQGMQDYPVFAKNEKLAAFSADAEGTLGGEGGGAFLLKPLAKAQQDNDVIHAVIKGSALNSDAGKSNGMSSPSKEAQAKLIRQALSAANLTPDDIDYIEAHGTGTELGDPIEVGAIAEVFENKKQKMPIGTVKSNIGHLVGMAGFAGVTKAILSLKHQQLPASLHFDKPNPHIDFENLNVFVNDILCPLASNSNSKRIGVSSFGIIGTNAHVILEQPPVAKTRKDKQQNQPFLVPLSARSDLSLFRQVQNLNVWLETNIHAKLEDIAYTLSVGRRHLAFRAAFIASSTQDLHSQVRAYLESPPIVAMKAESKLFLFPECTDWSNDEALVVDNYLSDLPDFNEKSSFTERLTLSKFTQNAGIKPKGVLGWGNGKLVANILSGKLSKAKLLDAIQQVEDVNESELVSKLFSVFDKGFDEWVCFDHQQGVFEGEFKQKLLNKGIKLRFISDFKSALELISTEYQHGLHIDWHSMYQNVDARRISMPAYQFERTLFLPSGSSVRSVQSTQQTTTSKVNGATLHARVEQIRKVLLSNLAGEADMSLSFEENGGDSLDALQVQEQLASAFGEKVSLETIFSNSSLEQLTNIILTQVAPASDSNTPSSETMPNFTALKDLCSGFLTSEPNLELSFEDNGGVSLDAIEIADRVESEYGIKITLEELFSFKSIRELIDYMLRGAHENEEKALPELSSFCRGLQDPIDNDCYSKHILITGATGFFGAHLVSELLEDKDSLIYCLVRASDEFIAEQRLRETLHAYFGETYQSVFGERLIAVPGDISQDNLAMSEQQYVALSKRITDVINAAADVRQVARKEEMFKVNVEGTQRLISFCLTEQQKSLHHCSTYTVSGRTASAAPFAENDLDRQQFFLGSNYAESKFESEKLIHTYRDQGLQASIYRIGNLSGRFSDGKFQTNFSSNLLYSSWRAIGELGHYTPAMAEDKLELCPVDLCASAFCKLLHAKNTVGHTFHLMNPTQTSFMQIITALKNNGFALGESSKARFSEELETAIEMGDSGGLFRRLKLLYGSKEQQSRTEDLVRPTYAFDQTAKILKEVNFNWPDLDADYVEKIVEPLARWELPVSA</sequence>
<comment type="pathway">
    <text evidence="1">Lipid metabolism; fatty acid biosynthesis.</text>
</comment>
<dbReference type="Gene3D" id="1.10.1200.10">
    <property type="entry name" value="ACP-like"/>
    <property type="match status" value="2"/>
</dbReference>
<dbReference type="Pfam" id="PF00109">
    <property type="entry name" value="ketoacyl-synt"/>
    <property type="match status" value="1"/>
</dbReference>
<evidence type="ECO:0000256" key="3">
    <source>
        <dbReference type="ARBA" id="ARBA00022553"/>
    </source>
</evidence>
<dbReference type="InterPro" id="IPR013120">
    <property type="entry name" value="FAR_NAD-bd"/>
</dbReference>
<dbReference type="InterPro" id="IPR014030">
    <property type="entry name" value="Ketoacyl_synth_N"/>
</dbReference>
<dbReference type="RefSeq" id="WP_065791210.1">
    <property type="nucleotide sequence ID" value="NZ_MAUJ01000004.1"/>
</dbReference>
<dbReference type="Proteomes" id="UP000093366">
    <property type="component" value="Unassembled WGS sequence"/>
</dbReference>
<feature type="domain" description="Ketosynthase family 3 (KS3)" evidence="6">
    <location>
        <begin position="3"/>
        <end position="416"/>
    </location>
</feature>
<name>A0A1C0TQI6_9GAMM</name>
<dbReference type="InterPro" id="IPR009081">
    <property type="entry name" value="PP-bd_ACP"/>
</dbReference>
<dbReference type="PROSITE" id="PS50075">
    <property type="entry name" value="CARRIER"/>
    <property type="match status" value="2"/>
</dbReference>
<organism evidence="7 8">
    <name type="scientific">Pseudoalteromonas luteoviolacea</name>
    <dbReference type="NCBI Taxonomy" id="43657"/>
    <lineage>
        <taxon>Bacteria</taxon>
        <taxon>Pseudomonadati</taxon>
        <taxon>Pseudomonadota</taxon>
        <taxon>Gammaproteobacteria</taxon>
        <taxon>Alteromonadales</taxon>
        <taxon>Pseudoalteromonadaceae</taxon>
        <taxon>Pseudoalteromonas</taxon>
    </lineage>
</organism>
<dbReference type="PANTHER" id="PTHR43775">
    <property type="entry name" value="FATTY ACID SYNTHASE"/>
    <property type="match status" value="1"/>
</dbReference>
<dbReference type="Gene3D" id="1.10.1240.100">
    <property type="match status" value="1"/>
</dbReference>
<dbReference type="InterPro" id="IPR036736">
    <property type="entry name" value="ACP-like_sf"/>
</dbReference>
<keyword evidence="2" id="KW-0596">Phosphopantetheine</keyword>
<evidence type="ECO:0000259" key="5">
    <source>
        <dbReference type="PROSITE" id="PS50075"/>
    </source>
</evidence>
<dbReference type="Pfam" id="PF22621">
    <property type="entry name" value="CurL-like_PKS_C"/>
    <property type="match status" value="1"/>
</dbReference>
<evidence type="ECO:0000256" key="2">
    <source>
        <dbReference type="ARBA" id="ARBA00022450"/>
    </source>
</evidence>
<dbReference type="SUPFAM" id="SSF47336">
    <property type="entry name" value="ACP-like"/>
    <property type="match status" value="2"/>
</dbReference>
<dbReference type="InterPro" id="IPR018201">
    <property type="entry name" value="Ketoacyl_synth_AS"/>
</dbReference>
<dbReference type="Pfam" id="PF00550">
    <property type="entry name" value="PP-binding"/>
    <property type="match status" value="2"/>
</dbReference>
<dbReference type="Pfam" id="PF07993">
    <property type="entry name" value="NAD_binding_4"/>
    <property type="match status" value="1"/>
</dbReference>
<dbReference type="InterPro" id="IPR050091">
    <property type="entry name" value="PKS_NRPS_Biosynth_Enz"/>
</dbReference>
<feature type="domain" description="Carrier" evidence="5">
    <location>
        <begin position="801"/>
        <end position="875"/>
    </location>
</feature>
<dbReference type="PANTHER" id="PTHR43775:SF37">
    <property type="entry name" value="SI:DKEY-61P9.11"/>
    <property type="match status" value="1"/>
</dbReference>
<keyword evidence="3" id="KW-0597">Phosphoprotein</keyword>
<keyword evidence="4" id="KW-0808">Transferase</keyword>
<protein>
    <recommendedName>
        <fullName evidence="9">Carrier domain-containing protein</fullName>
    </recommendedName>
</protein>
<dbReference type="Pfam" id="PF02801">
    <property type="entry name" value="Ketoacyl-synt_C"/>
    <property type="match status" value="1"/>
</dbReference>
<gene>
    <name evidence="7" type="ORF">A7985_14690</name>
</gene>
<dbReference type="UniPathway" id="UPA00094"/>
<evidence type="ECO:0000259" key="6">
    <source>
        <dbReference type="PROSITE" id="PS52004"/>
    </source>
</evidence>
<dbReference type="CDD" id="cd00833">
    <property type="entry name" value="PKS"/>
    <property type="match status" value="1"/>
</dbReference>
<evidence type="ECO:0008006" key="9">
    <source>
        <dbReference type="Google" id="ProtNLM"/>
    </source>
</evidence>
<feature type="domain" description="Carrier" evidence="5">
    <location>
        <begin position="716"/>
        <end position="790"/>
    </location>
</feature>
<reference evidence="8" key="1">
    <citation type="submission" date="2016-07" db="EMBL/GenBank/DDBJ databases">
        <authorList>
            <person name="Florea S."/>
            <person name="Webb J.S."/>
            <person name="Jaromczyk J."/>
            <person name="Schardl C.L."/>
        </authorList>
    </citation>
    <scope>NUCLEOTIDE SEQUENCE [LARGE SCALE GENOMIC DNA]</scope>
    <source>
        <strain evidence="8">IPB1</strain>
    </source>
</reference>
<accession>A0A1C0TQI6</accession>
<dbReference type="SUPFAM" id="SSF51735">
    <property type="entry name" value="NAD(P)-binding Rossmann-fold domains"/>
    <property type="match status" value="1"/>
</dbReference>
<dbReference type="SMART" id="SM00825">
    <property type="entry name" value="PKS_KS"/>
    <property type="match status" value="1"/>
</dbReference>
<evidence type="ECO:0000313" key="8">
    <source>
        <dbReference type="Proteomes" id="UP000093366"/>
    </source>
</evidence>
<dbReference type="InterPro" id="IPR014031">
    <property type="entry name" value="Ketoacyl_synth_C"/>
</dbReference>
<dbReference type="PROSITE" id="PS52004">
    <property type="entry name" value="KS3_2"/>
    <property type="match status" value="1"/>
</dbReference>
<dbReference type="Gene3D" id="3.40.47.10">
    <property type="match status" value="1"/>
</dbReference>
<dbReference type="InterPro" id="IPR016039">
    <property type="entry name" value="Thiolase-like"/>
</dbReference>
<comment type="caution">
    <text evidence="7">The sequence shown here is derived from an EMBL/GenBank/DDBJ whole genome shotgun (WGS) entry which is preliminary data.</text>
</comment>
<dbReference type="PROSITE" id="PS00606">
    <property type="entry name" value="KS3_1"/>
    <property type="match status" value="1"/>
</dbReference>
<dbReference type="GO" id="GO:0006633">
    <property type="term" value="P:fatty acid biosynthetic process"/>
    <property type="evidence" value="ECO:0007669"/>
    <property type="project" value="UniProtKB-UniPathway"/>
</dbReference>
<dbReference type="SUPFAM" id="SSF53901">
    <property type="entry name" value="Thiolase-like"/>
    <property type="match status" value="1"/>
</dbReference>
<dbReference type="OrthoDB" id="9778690at2"/>
<dbReference type="GO" id="GO:0004315">
    <property type="term" value="F:3-oxoacyl-[acyl-carrier-protein] synthase activity"/>
    <property type="evidence" value="ECO:0007669"/>
    <property type="project" value="InterPro"/>
</dbReference>
<dbReference type="InterPro" id="IPR020841">
    <property type="entry name" value="PKS_Beta-ketoAc_synthase_dom"/>
</dbReference>
<dbReference type="EMBL" id="MAUJ01000004">
    <property type="protein sequence ID" value="OCQ21028.1"/>
    <property type="molecule type" value="Genomic_DNA"/>
</dbReference>
<dbReference type="InterPro" id="IPR020806">
    <property type="entry name" value="PKS_PP-bd"/>
</dbReference>
<dbReference type="InterPro" id="IPR036291">
    <property type="entry name" value="NAD(P)-bd_dom_sf"/>
</dbReference>
<dbReference type="Gene3D" id="3.40.50.720">
    <property type="entry name" value="NAD(P)-binding Rossmann-like Domain"/>
    <property type="match status" value="1"/>
</dbReference>
<dbReference type="GO" id="GO:0004312">
    <property type="term" value="F:fatty acid synthase activity"/>
    <property type="evidence" value="ECO:0007669"/>
    <property type="project" value="TreeGrafter"/>
</dbReference>